<comment type="caution">
    <text evidence="1">The sequence shown here is derived from an EMBL/GenBank/DDBJ whole genome shotgun (WGS) entry which is preliminary data.</text>
</comment>
<dbReference type="Proteomes" id="UP000030401">
    <property type="component" value="Unassembled WGS sequence"/>
</dbReference>
<organism evidence="1 2">
    <name type="scientific">Pontibacillus litoralis JSM 072002</name>
    <dbReference type="NCBI Taxonomy" id="1385512"/>
    <lineage>
        <taxon>Bacteria</taxon>
        <taxon>Bacillati</taxon>
        <taxon>Bacillota</taxon>
        <taxon>Bacilli</taxon>
        <taxon>Bacillales</taxon>
        <taxon>Bacillaceae</taxon>
        <taxon>Pontibacillus</taxon>
    </lineage>
</organism>
<evidence type="ECO:0008006" key="3">
    <source>
        <dbReference type="Google" id="ProtNLM"/>
    </source>
</evidence>
<dbReference type="EMBL" id="AVPG01000007">
    <property type="protein sequence ID" value="KGX87342.1"/>
    <property type="molecule type" value="Genomic_DNA"/>
</dbReference>
<dbReference type="InterPro" id="IPR012543">
    <property type="entry name" value="DUF1694"/>
</dbReference>
<name>A0A0A5HUM7_9BACI</name>
<gene>
    <name evidence="1" type="ORF">N784_15650</name>
</gene>
<protein>
    <recommendedName>
        <fullName evidence="3">DUF1694 domain-containing protein</fullName>
    </recommendedName>
</protein>
<reference evidence="1 2" key="1">
    <citation type="submission" date="2013-08" db="EMBL/GenBank/DDBJ databases">
        <authorList>
            <person name="Huang J."/>
            <person name="Wang G."/>
        </authorList>
    </citation>
    <scope>NUCLEOTIDE SEQUENCE [LARGE SCALE GENOMIC DNA]</scope>
    <source>
        <strain evidence="1 2">JSM 072002</strain>
    </source>
</reference>
<dbReference type="RefSeq" id="WP_036833497.1">
    <property type="nucleotide sequence ID" value="NZ_AVPG01000007.1"/>
</dbReference>
<sequence>MSNKQIDDILQEGIHGKKEIKPAERKRFLGTLRERVVIVLTKGQLMQDNALNQLANAMRQHPDTKLLLNGEVSSRFMKEEKALANQYNIPYTVVMNQDAQSDLGAVLTYDHAVDIEEIFVEEETREVQKEDKKANFITRIKNWFQ</sequence>
<dbReference type="PIRSF" id="PIRSF034303">
    <property type="entry name" value="DUF1694"/>
    <property type="match status" value="1"/>
</dbReference>
<dbReference type="OrthoDB" id="95278at2"/>
<evidence type="ECO:0000313" key="1">
    <source>
        <dbReference type="EMBL" id="KGX87342.1"/>
    </source>
</evidence>
<dbReference type="AlphaFoldDB" id="A0A0A5HUM7"/>
<proteinExistence type="predicted"/>
<dbReference type="SUPFAM" id="SSF160515">
    <property type="entry name" value="YueI-like"/>
    <property type="match status" value="1"/>
</dbReference>
<dbReference type="Pfam" id="PF07997">
    <property type="entry name" value="DUF1694"/>
    <property type="match status" value="1"/>
</dbReference>
<evidence type="ECO:0000313" key="2">
    <source>
        <dbReference type="Proteomes" id="UP000030401"/>
    </source>
</evidence>
<keyword evidence="2" id="KW-1185">Reference proteome</keyword>
<dbReference type="Gene3D" id="3.30.1330.30">
    <property type="match status" value="1"/>
</dbReference>
<dbReference type="eggNOG" id="COG5506">
    <property type="taxonomic scope" value="Bacteria"/>
</dbReference>
<dbReference type="InterPro" id="IPR029064">
    <property type="entry name" value="Ribosomal_eL30-like_sf"/>
</dbReference>
<accession>A0A0A5HUM7</accession>
<dbReference type="STRING" id="1385512.N784_15650"/>